<dbReference type="Proteomes" id="UP001267344">
    <property type="component" value="Unassembled WGS sequence"/>
</dbReference>
<name>A0A7X1DMW9_9LIST</name>
<feature type="transmembrane region" description="Helical" evidence="6">
    <location>
        <begin position="169"/>
        <end position="194"/>
    </location>
</feature>
<organism evidence="7 9">
    <name type="scientific">Listeria swaminathanii</name>
    <dbReference type="NCBI Taxonomy" id="2713501"/>
    <lineage>
        <taxon>Bacteria</taxon>
        <taxon>Bacillati</taxon>
        <taxon>Bacillota</taxon>
        <taxon>Bacilli</taxon>
        <taxon>Bacillales</taxon>
        <taxon>Listeriaceae</taxon>
        <taxon>Listeria</taxon>
    </lineage>
</organism>
<comment type="subcellular location">
    <subcellularLocation>
        <location evidence="1">Membrane</location>
        <topology evidence="1">Multi-pass membrane protein</topology>
    </subcellularLocation>
</comment>
<dbReference type="GO" id="GO:0016020">
    <property type="term" value="C:membrane"/>
    <property type="evidence" value="ECO:0007669"/>
    <property type="project" value="UniProtKB-SubCell"/>
</dbReference>
<evidence type="ECO:0000256" key="3">
    <source>
        <dbReference type="ARBA" id="ARBA00022692"/>
    </source>
</evidence>
<dbReference type="AlphaFoldDB" id="A0A7X1DMW9"/>
<evidence type="ECO:0000256" key="2">
    <source>
        <dbReference type="ARBA" id="ARBA00009773"/>
    </source>
</evidence>
<evidence type="ECO:0000313" key="10">
    <source>
        <dbReference type="Proteomes" id="UP001267344"/>
    </source>
</evidence>
<evidence type="ECO:0000256" key="6">
    <source>
        <dbReference type="SAM" id="Phobius"/>
    </source>
</evidence>
<comment type="caution">
    <text evidence="7">The sequence shown here is derived from an EMBL/GenBank/DDBJ whole genome shotgun (WGS) entry which is preliminary data.</text>
</comment>
<dbReference type="PANTHER" id="PTHR21716">
    <property type="entry name" value="TRANSMEMBRANE PROTEIN"/>
    <property type="match status" value="1"/>
</dbReference>
<feature type="transmembrane region" description="Helical" evidence="6">
    <location>
        <begin position="327"/>
        <end position="354"/>
    </location>
</feature>
<sequence>MKGSFTKFKQFFIENKFVLGLLIFLLVALDIYVLTKISFIFDPLMVILKTVAAPIILAGISYYLFNPIIDWLEKHKWKRGWAIALLYLVIIGLIILLFSFVIPAVKDQIVSLFKSFPGYWDQITQKFDEFSRSSLFDQIKDKLNTNMSDIMKTVSTKGTSVINSAISSIGSIVGTVTEVVLAIVTTPLVLFYLLKDGKKLPDFLLKMLPVNGRAHTRQVLGEANHQISSYIRGQIIVSLCIGILLFIGYLIIGLPYALTLAIIAACTSIVPYLGPAIAITPAIIIAIVTSPWLLIKLIIVWCVVQLLEGKFISPQVMGKTLKVHPITILFVILVAGNLFGVLGVIFAVPGYAVLKVIVTHVFIWFKRVSGLYGEQPESEFVAPPAEEKE</sequence>
<protein>
    <submittedName>
        <fullName evidence="7">AI-2E family transporter</fullName>
    </submittedName>
</protein>
<dbReference type="RefSeq" id="WP_185636790.1">
    <property type="nucleotide sequence ID" value="NZ_CP156021.1"/>
</dbReference>
<dbReference type="GO" id="GO:0055085">
    <property type="term" value="P:transmembrane transport"/>
    <property type="evidence" value="ECO:0007669"/>
    <property type="project" value="TreeGrafter"/>
</dbReference>
<accession>A0A7X1DMW9</accession>
<keyword evidence="4 6" id="KW-1133">Transmembrane helix</keyword>
<dbReference type="GeneID" id="93238479"/>
<gene>
    <name evidence="7" type="ORF">HCX62_01675</name>
    <name evidence="8" type="ORF">QJV39_05505</name>
</gene>
<dbReference type="EMBL" id="JASBAG010000001">
    <property type="protein sequence ID" value="MDT0096164.1"/>
    <property type="molecule type" value="Genomic_DNA"/>
</dbReference>
<feature type="transmembrane region" description="Helical" evidence="6">
    <location>
        <begin position="85"/>
        <end position="105"/>
    </location>
</feature>
<keyword evidence="10" id="KW-1185">Reference proteome</keyword>
<evidence type="ECO:0000256" key="5">
    <source>
        <dbReference type="ARBA" id="ARBA00023136"/>
    </source>
</evidence>
<reference evidence="8 10" key="2">
    <citation type="submission" date="2023-05" db="EMBL/GenBank/DDBJ databases">
        <title>A Combination of Whole Genome Sequencing and Metagenomics Reveals Diversity of Listeria spp. in Soil Collected from the Nantahala National Forest.</title>
        <authorList>
            <person name="Wang J."/>
            <person name="Schamp C.N."/>
            <person name="Hudson L.K."/>
            <person name="Chaggar H.K."/>
            <person name="Bryan D.W."/>
            <person name="Radosevich M."/>
            <person name="Denes T.G."/>
        </authorList>
    </citation>
    <scope>NUCLEOTIDE SEQUENCE [LARGE SCALE GENOMIC DNA]</scope>
    <source>
        <strain evidence="8 10">UTK S2-0009</strain>
    </source>
</reference>
<evidence type="ECO:0000313" key="8">
    <source>
        <dbReference type="EMBL" id="MDT0096164.1"/>
    </source>
</evidence>
<feature type="transmembrane region" description="Helical" evidence="6">
    <location>
        <begin position="12"/>
        <end position="34"/>
    </location>
</feature>
<feature type="transmembrane region" description="Helical" evidence="6">
    <location>
        <begin position="235"/>
        <end position="252"/>
    </location>
</feature>
<dbReference type="PANTHER" id="PTHR21716:SF69">
    <property type="entry name" value="TRANSPORT PROTEIN YUBA-RELATED"/>
    <property type="match status" value="1"/>
</dbReference>
<evidence type="ECO:0000313" key="7">
    <source>
        <dbReference type="EMBL" id="MBC2328754.1"/>
    </source>
</evidence>
<feature type="transmembrane region" description="Helical" evidence="6">
    <location>
        <begin position="258"/>
        <end position="275"/>
    </location>
</feature>
<keyword evidence="5 6" id="KW-0472">Membrane</keyword>
<feature type="transmembrane region" description="Helical" evidence="6">
    <location>
        <begin position="282"/>
        <end position="307"/>
    </location>
</feature>
<dbReference type="EMBL" id="JAATOD010000001">
    <property type="protein sequence ID" value="MBC2328754.1"/>
    <property type="molecule type" value="Genomic_DNA"/>
</dbReference>
<dbReference type="Pfam" id="PF01594">
    <property type="entry name" value="AI-2E_transport"/>
    <property type="match status" value="1"/>
</dbReference>
<dbReference type="Proteomes" id="UP000572016">
    <property type="component" value="Unassembled WGS sequence"/>
</dbReference>
<proteinExistence type="inferred from homology"/>
<keyword evidence="3 6" id="KW-0812">Transmembrane</keyword>
<evidence type="ECO:0000256" key="4">
    <source>
        <dbReference type="ARBA" id="ARBA00022989"/>
    </source>
</evidence>
<dbReference type="InterPro" id="IPR002549">
    <property type="entry name" value="AI-2E-like"/>
</dbReference>
<comment type="similarity">
    <text evidence="2">Belongs to the autoinducer-2 exporter (AI-2E) (TC 2.A.86) family.</text>
</comment>
<feature type="transmembrane region" description="Helical" evidence="6">
    <location>
        <begin position="46"/>
        <end position="65"/>
    </location>
</feature>
<evidence type="ECO:0000256" key="1">
    <source>
        <dbReference type="ARBA" id="ARBA00004141"/>
    </source>
</evidence>
<evidence type="ECO:0000313" key="9">
    <source>
        <dbReference type="Proteomes" id="UP000572016"/>
    </source>
</evidence>
<reference evidence="7 9" key="1">
    <citation type="submission" date="2020-03" db="EMBL/GenBank/DDBJ databases">
        <title>Soil Listeria distribution.</title>
        <authorList>
            <person name="Liao J."/>
            <person name="Wiedmann M."/>
        </authorList>
    </citation>
    <scope>NUCLEOTIDE SEQUENCE [LARGE SCALE GENOMIC DNA]</scope>
    <source>
        <strain evidence="7 9">FSL L7-0020</strain>
    </source>
</reference>